<evidence type="ECO:0000256" key="3">
    <source>
        <dbReference type="ARBA" id="ARBA00023015"/>
    </source>
</evidence>
<evidence type="ECO:0000256" key="2">
    <source>
        <dbReference type="ARBA" id="ARBA00022833"/>
    </source>
</evidence>
<dbReference type="EMBL" id="WIGN01000409">
    <property type="protein sequence ID" value="KAF6794576.1"/>
    <property type="molecule type" value="Genomic_DNA"/>
</dbReference>
<keyword evidence="4" id="KW-0804">Transcription</keyword>
<gene>
    <name evidence="6" type="ORF">CSOJ01_13676</name>
</gene>
<organism evidence="6 7">
    <name type="scientific">Colletotrichum sojae</name>
    <dbReference type="NCBI Taxonomy" id="2175907"/>
    <lineage>
        <taxon>Eukaryota</taxon>
        <taxon>Fungi</taxon>
        <taxon>Dikarya</taxon>
        <taxon>Ascomycota</taxon>
        <taxon>Pezizomycotina</taxon>
        <taxon>Sordariomycetes</taxon>
        <taxon>Hypocreomycetidae</taxon>
        <taxon>Glomerellales</taxon>
        <taxon>Glomerellaceae</taxon>
        <taxon>Colletotrichum</taxon>
        <taxon>Colletotrichum orchidearum species complex</taxon>
    </lineage>
</organism>
<evidence type="ECO:0000313" key="7">
    <source>
        <dbReference type="Proteomes" id="UP000652219"/>
    </source>
</evidence>
<dbReference type="GO" id="GO:0046872">
    <property type="term" value="F:metal ion binding"/>
    <property type="evidence" value="ECO:0007669"/>
    <property type="project" value="UniProtKB-KW"/>
</dbReference>
<keyword evidence="7" id="KW-1185">Reference proteome</keyword>
<keyword evidence="3" id="KW-0805">Transcription regulation</keyword>
<name>A0A8H6IS65_9PEZI</name>
<sequence length="319" mass="35737">MREMYGQVIGLSQASRGDLPVLTTSPEPRALGGAAGNVGQRPINLVIPDTRRRQLLGFAPDNPITGPVAMHIMHLVIRHLKSWPRLMAVHRTHHLPPVIHRLQLLGDMPVQLANCYALVNMWADHTAASAKLYHTYDELGLLCAGQSLLMLMIVVFLCDQNSASTGRDPDPAEAHILISVWNLKHRLAMTGLVLDAEFNNNMPEWGDWAMAEAKRRTVLSLHHLEWVWSLLHGYPILTCFELGPLPAPGAGYLWSARDEQAWRRQYESWLVFWKDGSFKISEFFHMNADSPLSARAETWLAESDAFGALLMSEIKAVGD</sequence>
<evidence type="ECO:0000256" key="4">
    <source>
        <dbReference type="ARBA" id="ARBA00023163"/>
    </source>
</evidence>
<dbReference type="PANTHER" id="PTHR47660:SF3">
    <property type="entry name" value="FINGER DOMAIN PROTEIN, PUTATIVE (AFU_ORTHOLOGUE AFUA_4G03310)-RELATED"/>
    <property type="match status" value="1"/>
</dbReference>
<comment type="caution">
    <text evidence="6">The sequence shown here is derived from an EMBL/GenBank/DDBJ whole genome shotgun (WGS) entry which is preliminary data.</text>
</comment>
<reference evidence="6 7" key="1">
    <citation type="journal article" date="2020" name="Phytopathology">
        <title>Genome Sequence Resources of Colletotrichum truncatum, C. plurivorum, C. musicola, and C. sojae: Four Species Pathogenic to Soybean (Glycine max).</title>
        <authorList>
            <person name="Rogerio F."/>
            <person name="Boufleur T.R."/>
            <person name="Ciampi-Guillardi M."/>
            <person name="Sukno S.A."/>
            <person name="Thon M.R."/>
            <person name="Massola Junior N.S."/>
            <person name="Baroncelli R."/>
        </authorList>
    </citation>
    <scope>NUCLEOTIDE SEQUENCE [LARGE SCALE GENOMIC DNA]</scope>
    <source>
        <strain evidence="6 7">LFN0009</strain>
    </source>
</reference>
<evidence type="ECO:0000256" key="5">
    <source>
        <dbReference type="ARBA" id="ARBA00023242"/>
    </source>
</evidence>
<protein>
    <submittedName>
        <fullName evidence="6">C6 finger domain containing protein</fullName>
    </submittedName>
</protein>
<dbReference type="PANTHER" id="PTHR47660">
    <property type="entry name" value="TRANSCRIPTION FACTOR WITH C2H2 AND ZN(2)-CYS(6) DNA BINDING DOMAIN (EUROFUNG)-RELATED-RELATED"/>
    <property type="match status" value="1"/>
</dbReference>
<proteinExistence type="predicted"/>
<dbReference type="Proteomes" id="UP000652219">
    <property type="component" value="Unassembled WGS sequence"/>
</dbReference>
<keyword evidence="2" id="KW-0862">Zinc</keyword>
<evidence type="ECO:0000313" key="6">
    <source>
        <dbReference type="EMBL" id="KAF6794576.1"/>
    </source>
</evidence>
<evidence type="ECO:0000256" key="1">
    <source>
        <dbReference type="ARBA" id="ARBA00022723"/>
    </source>
</evidence>
<keyword evidence="1" id="KW-0479">Metal-binding</keyword>
<accession>A0A8H6IS65</accession>
<dbReference type="AlphaFoldDB" id="A0A8H6IS65"/>
<keyword evidence="5" id="KW-0539">Nucleus</keyword>